<dbReference type="CDD" id="cd02440">
    <property type="entry name" value="AdoMet_MTases"/>
    <property type="match status" value="1"/>
</dbReference>
<dbReference type="InterPro" id="IPR029063">
    <property type="entry name" value="SAM-dependent_MTases_sf"/>
</dbReference>
<name>A0A6N0JX57_ACHDE</name>
<gene>
    <name evidence="2" type="ORF">FOC81_07725</name>
</gene>
<keyword evidence="2" id="KW-0808">Transferase</keyword>
<protein>
    <submittedName>
        <fullName evidence="2">Class I SAM-dependent methyltransferase</fullName>
    </submittedName>
</protein>
<evidence type="ECO:0000259" key="1">
    <source>
        <dbReference type="Pfam" id="PF13649"/>
    </source>
</evidence>
<sequence>MVTASGTQGYGENAAALADQYESIAFADVHRDVIHLIPAAPARVADIGAGSGRDAAALARMGHAVVAAEPTPELRREGQRRHALPNLEWVDDALPGLAGLRGQGREFDLIMLTAVWMHLDEEERRLGMAALASLLAPGGQVLMSLRHGPVPAGRRMFDVSARETIALAATHGLASHHLAEREDMLDRADVRWSFLGLRRARLASS</sequence>
<dbReference type="SUPFAM" id="SSF53335">
    <property type="entry name" value="S-adenosyl-L-methionine-dependent methyltransferases"/>
    <property type="match status" value="1"/>
</dbReference>
<dbReference type="AlphaFoldDB" id="A0A6N0JX57"/>
<dbReference type="Proteomes" id="UP000509782">
    <property type="component" value="Chromosome"/>
</dbReference>
<dbReference type="GO" id="GO:0008168">
    <property type="term" value="F:methyltransferase activity"/>
    <property type="evidence" value="ECO:0007669"/>
    <property type="project" value="UniProtKB-KW"/>
</dbReference>
<evidence type="ECO:0000313" key="2">
    <source>
        <dbReference type="EMBL" id="QKQ51196.1"/>
    </source>
</evidence>
<dbReference type="Pfam" id="PF13649">
    <property type="entry name" value="Methyltransf_25"/>
    <property type="match status" value="1"/>
</dbReference>
<dbReference type="GO" id="GO:0032259">
    <property type="term" value="P:methylation"/>
    <property type="evidence" value="ECO:0007669"/>
    <property type="project" value="UniProtKB-KW"/>
</dbReference>
<evidence type="ECO:0000313" key="3">
    <source>
        <dbReference type="Proteomes" id="UP000509782"/>
    </source>
</evidence>
<dbReference type="RefSeq" id="WP_174717497.1">
    <property type="nucleotide sequence ID" value="NZ_CP054569.1"/>
</dbReference>
<dbReference type="Gene3D" id="3.40.50.150">
    <property type="entry name" value="Vaccinia Virus protein VP39"/>
    <property type="match status" value="1"/>
</dbReference>
<keyword evidence="2" id="KW-0489">Methyltransferase</keyword>
<feature type="domain" description="Methyltransferase" evidence="1">
    <location>
        <begin position="44"/>
        <end position="139"/>
    </location>
</feature>
<accession>A0A6N0JX57</accession>
<reference evidence="2 3" key="1">
    <citation type="submission" date="2020-05" db="EMBL/GenBank/DDBJ databases">
        <title>FDA dAtabase for Regulatory Grade micrObial Sequences (FDA-ARGOS): Supporting development and validation of Infectious Disease Dx tests.</title>
        <authorList>
            <person name="Sproer C."/>
            <person name="Gronow S."/>
            <person name="Severitt S."/>
            <person name="Schroder I."/>
            <person name="Tallon L."/>
            <person name="Sadzewicz L."/>
            <person name="Zhao X."/>
            <person name="Vavikolanu K."/>
            <person name="Mehta A."/>
            <person name="Aluvathingal J."/>
            <person name="Nadendla S."/>
            <person name="Myers T."/>
            <person name="Yan Y."/>
            <person name="Sichtig H."/>
        </authorList>
    </citation>
    <scope>NUCLEOTIDE SEQUENCE [LARGE SCALE GENOMIC DNA]</scope>
    <source>
        <strain evidence="2 3">FDAARGOS_787</strain>
    </source>
</reference>
<organism evidence="2 3">
    <name type="scientific">Achromobacter denitrificans</name>
    <name type="common">Alcaligenes denitrificans</name>
    <dbReference type="NCBI Taxonomy" id="32002"/>
    <lineage>
        <taxon>Bacteria</taxon>
        <taxon>Pseudomonadati</taxon>
        <taxon>Pseudomonadota</taxon>
        <taxon>Betaproteobacteria</taxon>
        <taxon>Burkholderiales</taxon>
        <taxon>Alcaligenaceae</taxon>
        <taxon>Achromobacter</taxon>
    </lineage>
</organism>
<dbReference type="EMBL" id="CP054569">
    <property type="protein sequence ID" value="QKQ51196.1"/>
    <property type="molecule type" value="Genomic_DNA"/>
</dbReference>
<proteinExistence type="predicted"/>
<dbReference type="InterPro" id="IPR041698">
    <property type="entry name" value="Methyltransf_25"/>
</dbReference>